<name>A0A5D0MEF1_9BACT</name>
<dbReference type="EMBL" id="VSIX01000164">
    <property type="protein sequence ID" value="TYB30255.1"/>
    <property type="molecule type" value="Genomic_DNA"/>
</dbReference>
<keyword evidence="2" id="KW-1185">Reference proteome</keyword>
<dbReference type="Proteomes" id="UP000324143">
    <property type="component" value="Unassembled WGS sequence"/>
</dbReference>
<protein>
    <submittedName>
        <fullName evidence="1">Uncharacterized protein</fullName>
    </submittedName>
</protein>
<comment type="caution">
    <text evidence="1">The sequence shown here is derived from an EMBL/GenBank/DDBJ whole genome shotgun (WGS) entry which is preliminary data.</text>
</comment>
<evidence type="ECO:0000313" key="2">
    <source>
        <dbReference type="Proteomes" id="UP000324143"/>
    </source>
</evidence>
<organism evidence="1 2">
    <name type="scientific">Candidatus Mcinerneyibacterium aminivorans</name>
    <dbReference type="NCBI Taxonomy" id="2703815"/>
    <lineage>
        <taxon>Bacteria</taxon>
        <taxon>Candidatus Macinerneyibacteriota</taxon>
        <taxon>Candidatus Mcinerneyibacteria</taxon>
        <taxon>Candidatus Mcinerneyibacteriales</taxon>
        <taxon>Candidatus Mcinerneyibacteriaceae</taxon>
        <taxon>Candidatus Mcinerneyibacterium</taxon>
    </lineage>
</organism>
<dbReference type="AlphaFoldDB" id="A0A5D0MEF1"/>
<sequence>MVKVLYDYQIFTKQKYGGISRYFYEIIRNGRKDIVKQISILIYYNAYIRDVFNLNKFNKNLFLNRNYSKKLLNRLYR</sequence>
<gene>
    <name evidence="1" type="ORF">FXF47_10140</name>
</gene>
<reference evidence="1" key="1">
    <citation type="submission" date="2019-08" db="EMBL/GenBank/DDBJ databases">
        <title>Genomic characterization of a novel candidate phylum (ARYD3) from a high temperature, high salinity tertiary oil reservoir in north central Oklahoma, USA.</title>
        <authorList>
            <person name="Youssef N.H."/>
            <person name="Yadav A."/>
            <person name="Elshahed M.S."/>
        </authorList>
    </citation>
    <scope>NUCLEOTIDE SEQUENCE [LARGE SCALE GENOMIC DNA]</scope>
    <source>
        <strain evidence="1">ARYD3</strain>
    </source>
</reference>
<proteinExistence type="predicted"/>
<accession>A0A5D0MEF1</accession>
<evidence type="ECO:0000313" key="1">
    <source>
        <dbReference type="EMBL" id="TYB30255.1"/>
    </source>
</evidence>